<dbReference type="InterPro" id="IPR052524">
    <property type="entry name" value="MFS_Cyanate_Porter"/>
</dbReference>
<dbReference type="GO" id="GO:0022857">
    <property type="term" value="F:transmembrane transporter activity"/>
    <property type="evidence" value="ECO:0007669"/>
    <property type="project" value="InterPro"/>
</dbReference>
<evidence type="ECO:0000313" key="6">
    <source>
        <dbReference type="EMBL" id="NLQ17226.1"/>
    </source>
</evidence>
<dbReference type="PROSITE" id="PS50850">
    <property type="entry name" value="MFS"/>
    <property type="match status" value="1"/>
</dbReference>
<dbReference type="EMBL" id="JABAEK010000004">
    <property type="protein sequence ID" value="NLQ17226.1"/>
    <property type="molecule type" value="Genomic_DNA"/>
</dbReference>
<dbReference type="InterPro" id="IPR011701">
    <property type="entry name" value="MFS"/>
</dbReference>
<feature type="transmembrane region" description="Helical" evidence="4">
    <location>
        <begin position="261"/>
        <end position="278"/>
    </location>
</feature>
<dbReference type="InterPro" id="IPR020846">
    <property type="entry name" value="MFS_dom"/>
</dbReference>
<accession>A0A847R591</accession>
<evidence type="ECO:0000313" key="7">
    <source>
        <dbReference type="Proteomes" id="UP000586067"/>
    </source>
</evidence>
<feature type="transmembrane region" description="Helical" evidence="4">
    <location>
        <begin position="54"/>
        <end position="72"/>
    </location>
</feature>
<reference evidence="6 7" key="1">
    <citation type="submission" date="2020-04" db="EMBL/GenBank/DDBJ databases">
        <title>Marinomonas sp. M1K-6 isolated from the deep seawater of the Mariana Trench.</title>
        <authorList>
            <person name="Li Y."/>
        </authorList>
    </citation>
    <scope>NUCLEOTIDE SEQUENCE [LARGE SCALE GENOMIC DNA]</scope>
    <source>
        <strain evidence="6 7">M1K-6</strain>
    </source>
</reference>
<gene>
    <name evidence="6" type="ORF">HGG82_06245</name>
</gene>
<dbReference type="Pfam" id="PF07690">
    <property type="entry name" value="MFS_1"/>
    <property type="match status" value="1"/>
</dbReference>
<dbReference type="Proteomes" id="UP000586067">
    <property type="component" value="Unassembled WGS sequence"/>
</dbReference>
<organism evidence="6 7">
    <name type="scientific">Marinomonas profundi</name>
    <dbReference type="NCBI Taxonomy" id="2726122"/>
    <lineage>
        <taxon>Bacteria</taxon>
        <taxon>Pseudomonadati</taxon>
        <taxon>Pseudomonadota</taxon>
        <taxon>Gammaproteobacteria</taxon>
        <taxon>Oceanospirillales</taxon>
        <taxon>Oceanospirillaceae</taxon>
        <taxon>Marinomonas</taxon>
    </lineage>
</organism>
<evidence type="ECO:0000256" key="3">
    <source>
        <dbReference type="ARBA" id="ARBA00023136"/>
    </source>
</evidence>
<keyword evidence="2 4" id="KW-1133">Transmembrane helix</keyword>
<protein>
    <submittedName>
        <fullName evidence="6">CynX/NimT family MFS transporter</fullName>
    </submittedName>
</protein>
<evidence type="ECO:0000256" key="1">
    <source>
        <dbReference type="ARBA" id="ARBA00022692"/>
    </source>
</evidence>
<feature type="transmembrane region" description="Helical" evidence="4">
    <location>
        <begin position="141"/>
        <end position="166"/>
    </location>
</feature>
<feature type="transmembrane region" description="Helical" evidence="4">
    <location>
        <begin position="84"/>
        <end position="101"/>
    </location>
</feature>
<dbReference type="AlphaFoldDB" id="A0A847R591"/>
<evidence type="ECO:0000256" key="4">
    <source>
        <dbReference type="SAM" id="Phobius"/>
    </source>
</evidence>
<dbReference type="InterPro" id="IPR036259">
    <property type="entry name" value="MFS_trans_sf"/>
</dbReference>
<keyword evidence="1 4" id="KW-0812">Transmembrane</keyword>
<feature type="transmembrane region" description="Helical" evidence="4">
    <location>
        <begin position="227"/>
        <end position="249"/>
    </location>
</feature>
<feature type="transmembrane region" description="Helical" evidence="4">
    <location>
        <begin position="346"/>
        <end position="370"/>
    </location>
</feature>
<keyword evidence="7" id="KW-1185">Reference proteome</keyword>
<keyword evidence="3 4" id="KW-0472">Membrane</keyword>
<feature type="transmembrane region" description="Helical" evidence="4">
    <location>
        <begin position="178"/>
        <end position="199"/>
    </location>
</feature>
<feature type="transmembrane region" description="Helical" evidence="4">
    <location>
        <begin position="376"/>
        <end position="397"/>
    </location>
</feature>
<feature type="domain" description="Major facilitator superfamily (MFS) profile" evidence="5">
    <location>
        <begin position="221"/>
        <end position="411"/>
    </location>
</feature>
<name>A0A847R591_9GAMM</name>
<feature type="transmembrane region" description="Helical" evidence="4">
    <location>
        <begin position="290"/>
        <end position="308"/>
    </location>
</feature>
<evidence type="ECO:0000259" key="5">
    <source>
        <dbReference type="PROSITE" id="PS50850"/>
    </source>
</evidence>
<dbReference type="PANTHER" id="PTHR23523">
    <property type="match status" value="1"/>
</dbReference>
<feature type="transmembrane region" description="Helical" evidence="4">
    <location>
        <begin position="107"/>
        <end position="129"/>
    </location>
</feature>
<evidence type="ECO:0000256" key="2">
    <source>
        <dbReference type="ARBA" id="ARBA00022989"/>
    </source>
</evidence>
<sequence length="411" mass="44269">MDTMKRLQRLAQHDAAFLLLFIFLVALSLRGPVTGLPPLLDRISTDLNLSSSQSGLLTSLPLLAFAFFAPVASWLTRHFTIERILASGVGLIAIGMVIRTFGSISSLYLGAVFIGAGIAIGNVLLPSLLKREFPHHVVQLTAIYVLMMSIGGFLMSSFAVPLSLYAEQTTFHLPMSGWSFALACQSLLILLPLVVWFSCKITQHQTSKTGNVEVATSVWRSVTAWQVASFLAVNSLINYIVVAWVPAILMSNGYTDSTAGLYQGYLQLAGAIPSLILAPFINRLGSHRRLCLFATGLTSLSVAGLLFIPSWSGVWSVSFGFGVSMGFILGLSFVSLRTNSPKQAAALSGMAQLIGYTLAAVGPVLIGALYDWHASWQAPLYVILAIGCVWMLLGWLASPTPQPTTKQEKSL</sequence>
<feature type="transmembrane region" description="Helical" evidence="4">
    <location>
        <begin position="314"/>
        <end position="334"/>
    </location>
</feature>
<dbReference type="PANTHER" id="PTHR23523:SF2">
    <property type="entry name" value="2-NITROIMIDAZOLE TRANSPORTER"/>
    <property type="match status" value="1"/>
</dbReference>
<comment type="caution">
    <text evidence="6">The sequence shown here is derived from an EMBL/GenBank/DDBJ whole genome shotgun (WGS) entry which is preliminary data.</text>
</comment>
<dbReference type="Gene3D" id="1.20.1250.20">
    <property type="entry name" value="MFS general substrate transporter like domains"/>
    <property type="match status" value="2"/>
</dbReference>
<proteinExistence type="predicted"/>
<dbReference type="SUPFAM" id="SSF103473">
    <property type="entry name" value="MFS general substrate transporter"/>
    <property type="match status" value="1"/>
</dbReference>